<dbReference type="GO" id="GO:0016538">
    <property type="term" value="F:cyclin-dependent protein serine/threonine kinase regulator activity"/>
    <property type="evidence" value="ECO:0007669"/>
    <property type="project" value="InterPro"/>
</dbReference>
<evidence type="ECO:0000313" key="4">
    <source>
        <dbReference type="EMBL" id="KAH7280894.1"/>
    </source>
</evidence>
<accession>A0A8T2QB07</accession>
<organism evidence="4 5">
    <name type="scientific">Ceratopteris richardii</name>
    <name type="common">Triangle waterfern</name>
    <dbReference type="NCBI Taxonomy" id="49495"/>
    <lineage>
        <taxon>Eukaryota</taxon>
        <taxon>Viridiplantae</taxon>
        <taxon>Streptophyta</taxon>
        <taxon>Embryophyta</taxon>
        <taxon>Tracheophyta</taxon>
        <taxon>Polypodiopsida</taxon>
        <taxon>Polypodiidae</taxon>
        <taxon>Polypodiales</taxon>
        <taxon>Pteridineae</taxon>
        <taxon>Pteridaceae</taxon>
        <taxon>Parkerioideae</taxon>
        <taxon>Ceratopteris</taxon>
    </lineage>
</organism>
<evidence type="ECO:0000313" key="5">
    <source>
        <dbReference type="Proteomes" id="UP000825935"/>
    </source>
</evidence>
<evidence type="ECO:0000256" key="1">
    <source>
        <dbReference type="RuleBase" id="RU000383"/>
    </source>
</evidence>
<proteinExistence type="inferred from homology"/>
<reference evidence="4" key="1">
    <citation type="submission" date="2021-08" db="EMBL/GenBank/DDBJ databases">
        <title>WGS assembly of Ceratopteris richardii.</title>
        <authorList>
            <person name="Marchant D.B."/>
            <person name="Chen G."/>
            <person name="Jenkins J."/>
            <person name="Shu S."/>
            <person name="Leebens-Mack J."/>
            <person name="Grimwood J."/>
            <person name="Schmutz J."/>
            <person name="Soltis P."/>
            <person name="Soltis D."/>
            <person name="Chen Z.-H."/>
        </authorList>
    </citation>
    <scope>NUCLEOTIDE SEQUENCE</scope>
    <source>
        <strain evidence="4">Whitten #5841</strain>
        <tissue evidence="4">Leaf</tissue>
    </source>
</reference>
<dbReference type="PIRSF" id="PIRSF036580">
    <property type="entry name" value="Cyclin_L"/>
    <property type="match status" value="1"/>
</dbReference>
<dbReference type="PANTHER" id="PTHR10026">
    <property type="entry name" value="CYCLIN"/>
    <property type="match status" value="1"/>
</dbReference>
<protein>
    <recommendedName>
        <fullName evidence="3">Cyclin-like domain-containing protein</fullName>
    </recommendedName>
</protein>
<dbReference type="EMBL" id="CM035441">
    <property type="protein sequence ID" value="KAH7280896.1"/>
    <property type="molecule type" value="Genomic_DNA"/>
</dbReference>
<keyword evidence="1" id="KW-0195">Cyclin</keyword>
<name>A0A8T2QB07_CERRI</name>
<dbReference type="GO" id="GO:0006357">
    <property type="term" value="P:regulation of transcription by RNA polymerase II"/>
    <property type="evidence" value="ECO:0007669"/>
    <property type="project" value="InterPro"/>
</dbReference>
<feature type="domain" description="Cyclin-like" evidence="3">
    <location>
        <begin position="183"/>
        <end position="265"/>
    </location>
</feature>
<dbReference type="SUPFAM" id="SSF47954">
    <property type="entry name" value="Cyclin-like"/>
    <property type="match status" value="2"/>
</dbReference>
<keyword evidence="5" id="KW-1185">Reference proteome</keyword>
<dbReference type="OrthoDB" id="79090at2759"/>
<dbReference type="AlphaFoldDB" id="A0A8T2QB07"/>
<dbReference type="EMBL" id="CM035441">
    <property type="protein sequence ID" value="KAH7280894.1"/>
    <property type="molecule type" value="Genomic_DNA"/>
</dbReference>
<comment type="caution">
    <text evidence="4">The sequence shown here is derived from an EMBL/GenBank/DDBJ whole genome shotgun (WGS) entry which is preliminary data.</text>
</comment>
<feature type="region of interest" description="Disordered" evidence="2">
    <location>
        <begin position="348"/>
        <end position="410"/>
    </location>
</feature>
<dbReference type="InterPro" id="IPR036915">
    <property type="entry name" value="Cyclin-like_sf"/>
</dbReference>
<gene>
    <name evidence="4" type="ORF">KP509_36G019800</name>
</gene>
<feature type="compositionally biased region" description="Basic and acidic residues" evidence="2">
    <location>
        <begin position="352"/>
        <end position="375"/>
    </location>
</feature>
<dbReference type="Proteomes" id="UP000825935">
    <property type="component" value="Chromosome 36"/>
</dbReference>
<evidence type="ECO:0000259" key="3">
    <source>
        <dbReference type="SMART" id="SM00385"/>
    </source>
</evidence>
<dbReference type="EMBL" id="CM035441">
    <property type="protein sequence ID" value="KAH7280895.1"/>
    <property type="molecule type" value="Genomic_DNA"/>
</dbReference>
<dbReference type="InterPro" id="IPR006671">
    <property type="entry name" value="Cyclin_N"/>
</dbReference>
<evidence type="ECO:0000256" key="2">
    <source>
        <dbReference type="SAM" id="MobiDB-lite"/>
    </source>
</evidence>
<sequence length="410" mass="46629">MPGSSQLSGPVVYDRNDARYTVEHDNSNFPSSQGNLYFTREEIEERSPSKKDGIDSSKEYELRKSYCTFLKDLGSKLRMPHVVIATSTVFTHRFFLYQSHHKNDRYTIATACMFLAGKVEEARRTLEEVVHVSYCLQHKNNPMAAQDFNEKEVCERQKELVLLAEHMVLVTLDFELKVRHPHSFVLLAASELKFSREELVPVSYIILNDVLYTTLCLQFKPQHIAVSALLIGAKLLKYRFPVKHWWKQFHITPHQLDEICNQILELYERERVPSSLVQSGSSSSSVDDKANCLSDFPSRAAGNWQNHGSAQEHLMDSNGVIANNFLSKANNNKLGLSGLTPATMSSMKQRMGFKEASKVSTKEMDQASREGEVPLRKKRSIEDYPNLQQVNRQKVVTAGKQSKGAPTRSK</sequence>
<dbReference type="Pfam" id="PF00134">
    <property type="entry name" value="Cyclin_N"/>
    <property type="match status" value="1"/>
</dbReference>
<dbReference type="InterPro" id="IPR013763">
    <property type="entry name" value="Cyclin-like_dom"/>
</dbReference>
<dbReference type="SMART" id="SM00385">
    <property type="entry name" value="CYCLIN"/>
    <property type="match status" value="2"/>
</dbReference>
<dbReference type="InterPro" id="IPR043198">
    <property type="entry name" value="Cyclin/Ssn8"/>
</dbReference>
<dbReference type="Gene3D" id="1.10.472.10">
    <property type="entry name" value="Cyclin-like"/>
    <property type="match status" value="2"/>
</dbReference>
<comment type="similarity">
    <text evidence="1">Belongs to the cyclin family.</text>
</comment>
<feature type="domain" description="Cyclin-like" evidence="3">
    <location>
        <begin position="68"/>
        <end position="162"/>
    </location>
</feature>